<proteinExistence type="predicted"/>
<evidence type="ECO:0000313" key="3">
    <source>
        <dbReference type="Proteomes" id="UP000663868"/>
    </source>
</evidence>
<keyword evidence="1" id="KW-1133">Transmembrane helix</keyword>
<feature type="transmembrane region" description="Helical" evidence="1">
    <location>
        <begin position="6"/>
        <end position="25"/>
    </location>
</feature>
<organism evidence="2 3">
    <name type="scientific">Adineta steineri</name>
    <dbReference type="NCBI Taxonomy" id="433720"/>
    <lineage>
        <taxon>Eukaryota</taxon>
        <taxon>Metazoa</taxon>
        <taxon>Spiralia</taxon>
        <taxon>Gnathifera</taxon>
        <taxon>Rotifera</taxon>
        <taxon>Eurotatoria</taxon>
        <taxon>Bdelloidea</taxon>
        <taxon>Adinetida</taxon>
        <taxon>Adinetidae</taxon>
        <taxon>Adineta</taxon>
    </lineage>
</organism>
<keyword evidence="1" id="KW-0472">Membrane</keyword>
<gene>
    <name evidence="2" type="ORF">KXQ929_LOCUS50077</name>
</gene>
<feature type="non-terminal residue" evidence="2">
    <location>
        <position position="171"/>
    </location>
</feature>
<dbReference type="EMBL" id="CAJOBB010022351">
    <property type="protein sequence ID" value="CAF4384030.1"/>
    <property type="molecule type" value="Genomic_DNA"/>
</dbReference>
<protein>
    <submittedName>
        <fullName evidence="2">Uncharacterized protein</fullName>
    </submittedName>
</protein>
<evidence type="ECO:0000256" key="1">
    <source>
        <dbReference type="SAM" id="Phobius"/>
    </source>
</evidence>
<dbReference type="AlphaFoldDB" id="A0A820N3J6"/>
<reference evidence="2" key="1">
    <citation type="submission" date="2021-02" db="EMBL/GenBank/DDBJ databases">
        <authorList>
            <person name="Nowell W R."/>
        </authorList>
    </citation>
    <scope>NUCLEOTIDE SEQUENCE</scope>
</reference>
<accession>A0A820N3J6</accession>
<comment type="caution">
    <text evidence="2">The sequence shown here is derived from an EMBL/GenBank/DDBJ whole genome shotgun (WGS) entry which is preliminary data.</text>
</comment>
<dbReference type="Proteomes" id="UP000663868">
    <property type="component" value="Unassembled WGS sequence"/>
</dbReference>
<sequence length="171" mass="20409">MLFLQVILYFMFLFLPIVIPIQINLHLTKWMNENDDILQHDCLHIAVSNEFGNDPYQMILYCMSEWPSKWNIQTNNFDKNFTFADLSIRNVTSQQLYMWSAPMDIVEDYQFYLDQLQNSNEASLSMQMYYNCTLPRFGPMCQSSLDMHQPNHESLNEILADYYNSDSYDQF</sequence>
<name>A0A820N3J6_9BILA</name>
<evidence type="ECO:0000313" key="2">
    <source>
        <dbReference type="EMBL" id="CAF4384030.1"/>
    </source>
</evidence>
<keyword evidence="1" id="KW-0812">Transmembrane</keyword>